<dbReference type="EMBL" id="GIBP01000459">
    <property type="protein sequence ID" value="NDV29428.1"/>
    <property type="molecule type" value="Transcribed_RNA"/>
</dbReference>
<feature type="domain" description="Ubiquitin-like" evidence="1">
    <location>
        <begin position="255"/>
        <end position="322"/>
    </location>
</feature>
<dbReference type="SMART" id="SM00212">
    <property type="entry name" value="UBCc"/>
    <property type="match status" value="1"/>
</dbReference>
<dbReference type="Pfam" id="PF00092">
    <property type="entry name" value="VWA"/>
    <property type="match status" value="1"/>
</dbReference>
<dbReference type="SUPFAM" id="SSF53300">
    <property type="entry name" value="vWA-like"/>
    <property type="match status" value="1"/>
</dbReference>
<dbReference type="CDD" id="cd00198">
    <property type="entry name" value="vWFA"/>
    <property type="match status" value="1"/>
</dbReference>
<dbReference type="Pfam" id="PF00240">
    <property type="entry name" value="ubiquitin"/>
    <property type="match status" value="1"/>
</dbReference>
<feature type="domain" description="VWFA" evidence="3">
    <location>
        <begin position="408"/>
        <end position="588"/>
    </location>
</feature>
<dbReference type="SUPFAM" id="SSF54236">
    <property type="entry name" value="Ubiquitin-like"/>
    <property type="match status" value="1"/>
</dbReference>
<dbReference type="SMART" id="SM00327">
    <property type="entry name" value="VWA"/>
    <property type="match status" value="1"/>
</dbReference>
<dbReference type="Gene3D" id="3.10.20.90">
    <property type="entry name" value="Phosphatidylinositol 3-kinase Catalytic Subunit, Chain A, domain 1"/>
    <property type="match status" value="1"/>
</dbReference>
<name>A0A6B2KXV2_9EUKA</name>
<reference evidence="4" key="1">
    <citation type="journal article" date="2020" name="J. Eukaryot. Microbiol.">
        <title>De novo Sequencing, Assembly and Annotation of the Transcriptome for the Free-Living Testate Amoeba Arcella intermedia.</title>
        <authorList>
            <person name="Ribeiro G.M."/>
            <person name="Porfirio-Sousa A.L."/>
            <person name="Maurer-Alcala X.X."/>
            <person name="Katz L.A."/>
            <person name="Lahr D.J.G."/>
        </authorList>
    </citation>
    <scope>NUCLEOTIDE SEQUENCE</scope>
</reference>
<dbReference type="PROSITE" id="PS50127">
    <property type="entry name" value="UBC_2"/>
    <property type="match status" value="1"/>
</dbReference>
<evidence type="ECO:0000259" key="3">
    <source>
        <dbReference type="PROSITE" id="PS50234"/>
    </source>
</evidence>
<dbReference type="InterPro" id="IPR000626">
    <property type="entry name" value="Ubiquitin-like_dom"/>
</dbReference>
<dbReference type="Gene3D" id="3.40.50.410">
    <property type="entry name" value="von Willebrand factor, type A domain"/>
    <property type="match status" value="1"/>
</dbReference>
<dbReference type="InterPro" id="IPR029071">
    <property type="entry name" value="Ubiquitin-like_domsf"/>
</dbReference>
<dbReference type="PROSITE" id="PS50234">
    <property type="entry name" value="VWFA"/>
    <property type="match status" value="1"/>
</dbReference>
<feature type="domain" description="UBC core" evidence="2">
    <location>
        <begin position="651"/>
        <end position="797"/>
    </location>
</feature>
<dbReference type="SMART" id="SM00213">
    <property type="entry name" value="UBQ"/>
    <property type="match status" value="1"/>
</dbReference>
<accession>A0A6B2KXV2</accession>
<evidence type="ECO:0000313" key="4">
    <source>
        <dbReference type="EMBL" id="NDV29428.1"/>
    </source>
</evidence>
<dbReference type="InterPro" id="IPR016135">
    <property type="entry name" value="UBQ-conjugating_enzyme/RWD"/>
</dbReference>
<dbReference type="InterPro" id="IPR002035">
    <property type="entry name" value="VWF_A"/>
</dbReference>
<sequence length="886" mass="100344">MKATEITPAIEIQKYLLAHPIQSSIFIVNTKITSPKEPISLGAVELMSKVYKAVPYMKLVPTLSLPTAKSPSITLNADKIVTVYAGPEPCSVNTHRLFNPLTGATQEIDPGALAKALGSGHESSYELEDDREIKEVIMVCFDKSGSMGGTCFPDMIKPSETPEKKYSIAELATLLTTLKQHPRINIFRSIFKRYPNLRKEVIEEISNLNEGFKQLSKTSSFLEVMNQKPDVDVKFIGDENEEEKLKPEIPKEGGTQIFVRSVNGKTKVLNVELSFTIRELKVLLNHKWERDLNTGVRLVFAGKHLEDEKTLSSYNIKKESTLWDDIAPTNSILELKVLDRLSGRTIDLKVPTKIITSIEAFQDYIWPKVIHPPSSYSVWVDMVNSGDRIWQGTKIKTFNLYRLTNSTKIEFFSRNQKKKDKSLFNRLQTTKELFHALINRMQAYHYPTNIGLILFGTNVEEVCPITPLFEVFRDHIDSVSASGDTALYDAIEKAADALEQYKTKKKGFRARIFCLSDGADTCSKIPPWKLAQKLQQKEIVLDVIMIGEGTNNQTLKGIAKATGGYAFAPTTLKSALKINELETLLSILERPPVTRGTIGFSWDFSKFTNLPLDICSDEVVPNRQLPELIQKPVVPLETSFETQSKSDIVRSREREILFQMKKLIQEPHPSIDIYPCESDISFWRMIIEGPSETPYENGVWLVYLLFPAGYPSEAPEVRFVTPIRHCNVNQYGKVCHSIFTRNWTSDTSIHQLLSCVYGLMLTPETDDPLDTDLALLYFTEREAYNNAISQHVKKHAFKSKQLWKEDFKDEVSSCVPILCTACHVIHAGKDVKWGVGECFDCKRNVSSSHVWIKGNGQVAHLTENGNSRALCGRCWKDREEKVYDDY</sequence>
<dbReference type="InterPro" id="IPR036465">
    <property type="entry name" value="vWFA_dom_sf"/>
</dbReference>
<evidence type="ECO:0000259" key="1">
    <source>
        <dbReference type="PROSITE" id="PS50053"/>
    </source>
</evidence>
<organism evidence="4">
    <name type="scientific">Arcella intermedia</name>
    <dbReference type="NCBI Taxonomy" id="1963864"/>
    <lineage>
        <taxon>Eukaryota</taxon>
        <taxon>Amoebozoa</taxon>
        <taxon>Tubulinea</taxon>
        <taxon>Elardia</taxon>
        <taxon>Arcellinida</taxon>
        <taxon>Sphaerothecina</taxon>
        <taxon>Arcellidae</taxon>
        <taxon>Arcella</taxon>
    </lineage>
</organism>
<evidence type="ECO:0000259" key="2">
    <source>
        <dbReference type="PROSITE" id="PS50127"/>
    </source>
</evidence>
<proteinExistence type="predicted"/>
<dbReference type="InterPro" id="IPR000608">
    <property type="entry name" value="UBC"/>
</dbReference>
<dbReference type="PANTHER" id="PTHR24068">
    <property type="entry name" value="UBIQUITIN-CONJUGATING ENZYME E2"/>
    <property type="match status" value="1"/>
</dbReference>
<evidence type="ECO:0008006" key="5">
    <source>
        <dbReference type="Google" id="ProtNLM"/>
    </source>
</evidence>
<protein>
    <recommendedName>
        <fullName evidence="5">UBC core domain-containing protein</fullName>
    </recommendedName>
</protein>
<dbReference type="CDD" id="cd23833">
    <property type="entry name" value="UBCc_ApmR795-like"/>
    <property type="match status" value="1"/>
</dbReference>
<dbReference type="Pfam" id="PF00179">
    <property type="entry name" value="UQ_con"/>
    <property type="match status" value="1"/>
</dbReference>
<dbReference type="PROSITE" id="PS50053">
    <property type="entry name" value="UBIQUITIN_2"/>
    <property type="match status" value="1"/>
</dbReference>
<dbReference type="AlphaFoldDB" id="A0A6B2KXV2"/>
<dbReference type="Gene3D" id="3.10.110.10">
    <property type="entry name" value="Ubiquitin Conjugating Enzyme"/>
    <property type="match status" value="1"/>
</dbReference>
<dbReference type="SUPFAM" id="SSF54495">
    <property type="entry name" value="UBC-like"/>
    <property type="match status" value="1"/>
</dbReference>